<evidence type="ECO:0000313" key="3">
    <source>
        <dbReference type="WBParaSite" id="BTMF_0001810001-mRNA-1"/>
    </source>
</evidence>
<reference evidence="3" key="1">
    <citation type="submission" date="2017-02" db="UniProtKB">
        <authorList>
            <consortium name="WormBaseParasite"/>
        </authorList>
    </citation>
    <scope>IDENTIFICATION</scope>
</reference>
<protein>
    <submittedName>
        <fullName evidence="3">INCENP_ARK-bind domain-containing protein</fullName>
    </submittedName>
</protein>
<dbReference type="Proteomes" id="UP000280834">
    <property type="component" value="Unassembled WGS sequence"/>
</dbReference>
<gene>
    <name evidence="1" type="ORF">BTMF_LOCUS16062</name>
</gene>
<organism evidence="3">
    <name type="scientific">Brugia timori</name>
    <dbReference type="NCBI Taxonomy" id="42155"/>
    <lineage>
        <taxon>Eukaryota</taxon>
        <taxon>Metazoa</taxon>
        <taxon>Ecdysozoa</taxon>
        <taxon>Nematoda</taxon>
        <taxon>Chromadorea</taxon>
        <taxon>Rhabditida</taxon>
        <taxon>Spirurina</taxon>
        <taxon>Spiruromorpha</taxon>
        <taxon>Filarioidea</taxon>
        <taxon>Onchocercidae</taxon>
        <taxon>Brugia</taxon>
    </lineage>
</organism>
<dbReference type="AlphaFoldDB" id="A0A0R3RDH6"/>
<evidence type="ECO:0000313" key="2">
    <source>
        <dbReference type="Proteomes" id="UP000280834"/>
    </source>
</evidence>
<evidence type="ECO:0000313" key="1">
    <source>
        <dbReference type="EMBL" id="VDO57203.1"/>
    </source>
</evidence>
<name>A0A0R3RDH6_9BILA</name>
<accession>A0A0R3RDH6</accession>
<dbReference type="EMBL" id="UZAG01023605">
    <property type="protein sequence ID" value="VDO57203.1"/>
    <property type="molecule type" value="Genomic_DNA"/>
</dbReference>
<reference evidence="1 2" key="2">
    <citation type="submission" date="2018-11" db="EMBL/GenBank/DDBJ databases">
        <authorList>
            <consortium name="Pathogen Informatics"/>
        </authorList>
    </citation>
    <scope>NUCLEOTIDE SEQUENCE [LARGE SCALE GENOMIC DNA]</scope>
</reference>
<sequence>MSFSDYNLLKSLLKQILKKENHSLADPYDWEPNAKNASKFNRFPAHLMKSKASDEKFVIDKSEKSDVNTRMGIKTIMDEVSTYNNNNNSNNNNNNIYQ</sequence>
<keyword evidence="2" id="KW-1185">Reference proteome</keyword>
<proteinExistence type="predicted"/>
<dbReference type="WBParaSite" id="BTMF_0001810001-mRNA-1">
    <property type="protein sequence ID" value="BTMF_0001810001-mRNA-1"/>
    <property type="gene ID" value="BTMF_0001810001"/>
</dbReference>
<dbReference type="STRING" id="42155.A0A0R3RDH6"/>